<evidence type="ECO:0000256" key="2">
    <source>
        <dbReference type="SAM" id="MobiDB-lite"/>
    </source>
</evidence>
<keyword evidence="1" id="KW-0175">Coiled coil</keyword>
<accession>A0A2J6R722</accession>
<proteinExistence type="predicted"/>
<evidence type="ECO:0000313" key="3">
    <source>
        <dbReference type="EMBL" id="PMD34313.1"/>
    </source>
</evidence>
<reference evidence="3 4" key="1">
    <citation type="submission" date="2016-04" db="EMBL/GenBank/DDBJ databases">
        <title>A degradative enzymes factory behind the ericoid mycorrhizal symbiosis.</title>
        <authorList>
            <consortium name="DOE Joint Genome Institute"/>
            <person name="Martino E."/>
            <person name="Morin E."/>
            <person name="Grelet G."/>
            <person name="Kuo A."/>
            <person name="Kohler A."/>
            <person name="Daghino S."/>
            <person name="Barry K."/>
            <person name="Choi C."/>
            <person name="Cichocki N."/>
            <person name="Clum A."/>
            <person name="Copeland A."/>
            <person name="Hainaut M."/>
            <person name="Haridas S."/>
            <person name="Labutti K."/>
            <person name="Lindquist E."/>
            <person name="Lipzen A."/>
            <person name="Khouja H.-R."/>
            <person name="Murat C."/>
            <person name="Ohm R."/>
            <person name="Olson A."/>
            <person name="Spatafora J."/>
            <person name="Veneault-Fourrey C."/>
            <person name="Henrissat B."/>
            <person name="Grigoriev I."/>
            <person name="Martin F."/>
            <person name="Perotto S."/>
        </authorList>
    </citation>
    <scope>NUCLEOTIDE SEQUENCE [LARGE SCALE GENOMIC DNA]</scope>
    <source>
        <strain evidence="3 4">F</strain>
    </source>
</reference>
<sequence length="208" mass="23089">MAFLVDVPLTPTKLSPTNFNLGDDSPVKTAEITTAINNKPSTVNNDETMAIEDIHDLDRLNLFEPTPDLRTKDEIIQALQVENELLKAEVKILTKENKLLLDQKEQGIKEIHNLKVKHGKKMDAMNQRLAKANQMESQLTKIHNLIGDALGIQSVGDASGLTNGSEDKDKGTDKGTKRNAEDEEEVEDMKVLFKRPRLYGLGHGLLPA</sequence>
<organism evidence="3 4">
    <name type="scientific">Hyaloscypha variabilis (strain UAMH 11265 / GT02V1 / F)</name>
    <name type="common">Meliniomyces variabilis</name>
    <dbReference type="NCBI Taxonomy" id="1149755"/>
    <lineage>
        <taxon>Eukaryota</taxon>
        <taxon>Fungi</taxon>
        <taxon>Dikarya</taxon>
        <taxon>Ascomycota</taxon>
        <taxon>Pezizomycotina</taxon>
        <taxon>Leotiomycetes</taxon>
        <taxon>Helotiales</taxon>
        <taxon>Hyaloscyphaceae</taxon>
        <taxon>Hyaloscypha</taxon>
        <taxon>Hyaloscypha variabilis</taxon>
    </lineage>
</organism>
<dbReference type="EMBL" id="KZ613954">
    <property type="protein sequence ID" value="PMD34313.1"/>
    <property type="molecule type" value="Genomic_DNA"/>
</dbReference>
<dbReference type="Proteomes" id="UP000235786">
    <property type="component" value="Unassembled WGS sequence"/>
</dbReference>
<name>A0A2J6R722_HYAVF</name>
<dbReference type="AlphaFoldDB" id="A0A2J6R722"/>
<evidence type="ECO:0000256" key="1">
    <source>
        <dbReference type="SAM" id="Coils"/>
    </source>
</evidence>
<dbReference type="OrthoDB" id="3563173at2759"/>
<evidence type="ECO:0000313" key="4">
    <source>
        <dbReference type="Proteomes" id="UP000235786"/>
    </source>
</evidence>
<gene>
    <name evidence="3" type="ORF">L207DRAFT_588913</name>
</gene>
<feature type="compositionally biased region" description="Basic and acidic residues" evidence="2">
    <location>
        <begin position="165"/>
        <end position="180"/>
    </location>
</feature>
<feature type="region of interest" description="Disordered" evidence="2">
    <location>
        <begin position="157"/>
        <end position="188"/>
    </location>
</feature>
<protein>
    <submittedName>
        <fullName evidence="3">Uncharacterized protein</fullName>
    </submittedName>
</protein>
<feature type="coiled-coil region" evidence="1">
    <location>
        <begin position="69"/>
        <end position="103"/>
    </location>
</feature>
<keyword evidence="4" id="KW-1185">Reference proteome</keyword>